<proteinExistence type="inferred from homology"/>
<dbReference type="Pfam" id="PF02646">
    <property type="entry name" value="RmuC"/>
    <property type="match status" value="1"/>
</dbReference>
<protein>
    <recommendedName>
        <fullName evidence="7">DNA recombination protein RmuC</fullName>
    </recommendedName>
</protein>
<dbReference type="InterPro" id="IPR003798">
    <property type="entry name" value="DNA_recombination_RmuC"/>
</dbReference>
<evidence type="ECO:0000256" key="2">
    <source>
        <dbReference type="ARBA" id="ARBA00009840"/>
    </source>
</evidence>
<name>A0A1F4Y0Q3_9BACT</name>
<evidence type="ECO:0000256" key="4">
    <source>
        <dbReference type="ARBA" id="ARBA00023172"/>
    </source>
</evidence>
<evidence type="ECO:0000313" key="6">
    <source>
        <dbReference type="Proteomes" id="UP000176943"/>
    </source>
</evidence>
<dbReference type="EMBL" id="MEWY01000001">
    <property type="protein sequence ID" value="OGC87555.1"/>
    <property type="molecule type" value="Genomic_DNA"/>
</dbReference>
<comment type="function">
    <text evidence="1">Involved in DNA recombination.</text>
</comment>
<dbReference type="GO" id="GO:0006310">
    <property type="term" value="P:DNA recombination"/>
    <property type="evidence" value="ECO:0007669"/>
    <property type="project" value="UniProtKB-KW"/>
</dbReference>
<sequence length="333" mass="37875">MSMDWFVILLILLVLGNMAMVFLLWRKSIASALPPPPDMQGFMLLQNQFKQLTDSVDAKLLEVVRGVSETKESTKQVLTVAEQLSNLERVLKNQKQRGNLGEASLELILSNVLPGQYEPQYMFKDGEKVDFIIRTPEGLVPVDAKFPLENYLRLVDELDDLRKEQYRKDFKSDVKKRIDECSKYIRPEEGTLPFAFMFIPAEGIYYDLLNNDVGIGVNARDLIDYAYRQKSVIIASPTTFLAYLKTILFGNQRMKIQEAAKDIMKNVAHLAKDLASYQDSHNALGKSLSAAVGHFEKSGKAFRAIDKDVVRITEESMDLRLETVEKPLLESKE</sequence>
<evidence type="ECO:0008006" key="7">
    <source>
        <dbReference type="Google" id="ProtNLM"/>
    </source>
</evidence>
<evidence type="ECO:0000256" key="3">
    <source>
        <dbReference type="ARBA" id="ARBA00023054"/>
    </source>
</evidence>
<keyword evidence="4" id="KW-0233">DNA recombination</keyword>
<organism evidence="5 6">
    <name type="scientific">Candidatus Adlerbacteria bacterium RIFCSPLOWO2_01_FULL_54_16</name>
    <dbReference type="NCBI Taxonomy" id="1797244"/>
    <lineage>
        <taxon>Bacteria</taxon>
        <taxon>Candidatus Adleribacteriota</taxon>
    </lineage>
</organism>
<accession>A0A1F4Y0Q3</accession>
<keyword evidence="3" id="KW-0175">Coiled coil</keyword>
<dbReference type="Proteomes" id="UP000176943">
    <property type="component" value="Unassembled WGS sequence"/>
</dbReference>
<evidence type="ECO:0000256" key="1">
    <source>
        <dbReference type="ARBA" id="ARBA00003416"/>
    </source>
</evidence>
<reference evidence="5 6" key="1">
    <citation type="journal article" date="2016" name="Nat. Commun.">
        <title>Thousands of microbial genomes shed light on interconnected biogeochemical processes in an aquifer system.</title>
        <authorList>
            <person name="Anantharaman K."/>
            <person name="Brown C.T."/>
            <person name="Hug L.A."/>
            <person name="Sharon I."/>
            <person name="Castelle C.J."/>
            <person name="Probst A.J."/>
            <person name="Thomas B.C."/>
            <person name="Singh A."/>
            <person name="Wilkins M.J."/>
            <person name="Karaoz U."/>
            <person name="Brodie E.L."/>
            <person name="Williams K.H."/>
            <person name="Hubbard S.S."/>
            <person name="Banfield J.F."/>
        </authorList>
    </citation>
    <scope>NUCLEOTIDE SEQUENCE [LARGE SCALE GENOMIC DNA]</scope>
</reference>
<gene>
    <name evidence="5" type="ORF">A3B33_01425</name>
</gene>
<dbReference type="AlphaFoldDB" id="A0A1F4Y0Q3"/>
<comment type="caution">
    <text evidence="5">The sequence shown here is derived from an EMBL/GenBank/DDBJ whole genome shotgun (WGS) entry which is preliminary data.</text>
</comment>
<comment type="similarity">
    <text evidence="2">Belongs to the RmuC family.</text>
</comment>
<dbReference type="PANTHER" id="PTHR30563">
    <property type="entry name" value="DNA RECOMBINATION PROTEIN RMUC"/>
    <property type="match status" value="1"/>
</dbReference>
<dbReference type="PANTHER" id="PTHR30563:SF0">
    <property type="entry name" value="DNA RECOMBINATION PROTEIN RMUC"/>
    <property type="match status" value="1"/>
</dbReference>
<evidence type="ECO:0000313" key="5">
    <source>
        <dbReference type="EMBL" id="OGC87555.1"/>
    </source>
</evidence>